<comment type="caution">
    <text evidence="4">The sequence shown here is derived from an EMBL/GenBank/DDBJ whole genome shotgun (WGS) entry which is preliminary data.</text>
</comment>
<evidence type="ECO:0000259" key="3">
    <source>
        <dbReference type="Pfam" id="PF09375"/>
    </source>
</evidence>
<dbReference type="InterPro" id="IPR018976">
    <property type="entry name" value="Imelysin-like"/>
</dbReference>
<dbReference type="GO" id="GO:0030313">
    <property type="term" value="C:cell envelope"/>
    <property type="evidence" value="ECO:0007669"/>
    <property type="project" value="UniProtKB-SubCell"/>
</dbReference>
<evidence type="ECO:0000313" key="4">
    <source>
        <dbReference type="EMBL" id="PSL20906.1"/>
    </source>
</evidence>
<reference evidence="4 5" key="1">
    <citation type="submission" date="2018-03" db="EMBL/GenBank/DDBJ databases">
        <title>Genomic Encyclopedia of Archaeal and Bacterial Type Strains, Phase II (KMG-II): from individual species to whole genera.</title>
        <authorList>
            <person name="Goeker M."/>
        </authorList>
    </citation>
    <scope>NUCLEOTIDE SEQUENCE [LARGE SCALE GENOMIC DNA]</scope>
    <source>
        <strain evidence="4 5">DSM 100673</strain>
    </source>
</reference>
<protein>
    <recommendedName>
        <fullName evidence="3">Imelysin-like domain-containing protein</fullName>
    </recommendedName>
</protein>
<dbReference type="RefSeq" id="WP_165798799.1">
    <property type="nucleotide sequence ID" value="NZ_PYGJ01000002.1"/>
</dbReference>
<dbReference type="EMBL" id="PYGJ01000002">
    <property type="protein sequence ID" value="PSL20906.1"/>
    <property type="molecule type" value="Genomic_DNA"/>
</dbReference>
<dbReference type="Proteomes" id="UP000240418">
    <property type="component" value="Unassembled WGS sequence"/>
</dbReference>
<dbReference type="Gene3D" id="1.20.1420.20">
    <property type="entry name" value="M75 peptidase, HXXE motif"/>
    <property type="match status" value="1"/>
</dbReference>
<dbReference type="AlphaFoldDB" id="A0A2P8FGP9"/>
<dbReference type="InterPro" id="IPR038352">
    <property type="entry name" value="Imelysin_sf"/>
</dbReference>
<organism evidence="4 5">
    <name type="scientific">Shimia abyssi</name>
    <dbReference type="NCBI Taxonomy" id="1662395"/>
    <lineage>
        <taxon>Bacteria</taxon>
        <taxon>Pseudomonadati</taxon>
        <taxon>Pseudomonadota</taxon>
        <taxon>Alphaproteobacteria</taxon>
        <taxon>Rhodobacterales</taxon>
        <taxon>Roseobacteraceae</taxon>
    </lineage>
</organism>
<keyword evidence="2" id="KW-0732">Signal</keyword>
<dbReference type="InterPro" id="IPR034984">
    <property type="entry name" value="Imelysin-like_IPPA"/>
</dbReference>
<name>A0A2P8FGP9_9RHOB</name>
<proteinExistence type="predicted"/>
<evidence type="ECO:0000256" key="1">
    <source>
        <dbReference type="ARBA" id="ARBA00004196"/>
    </source>
</evidence>
<evidence type="ECO:0000313" key="5">
    <source>
        <dbReference type="Proteomes" id="UP000240418"/>
    </source>
</evidence>
<feature type="domain" description="Imelysin-like" evidence="3">
    <location>
        <begin position="39"/>
        <end position="313"/>
    </location>
</feature>
<gene>
    <name evidence="4" type="ORF">CLV88_10223</name>
</gene>
<keyword evidence="5" id="KW-1185">Reference proteome</keyword>
<evidence type="ECO:0000256" key="2">
    <source>
        <dbReference type="ARBA" id="ARBA00022729"/>
    </source>
</evidence>
<sequence>MIRPFALVIATLTAPPVLAQEPDHAALRERALIVLETQFAAFRDTSADLASRAERHCSKGIPKDVFADQFRATWLAWAPLDAYQFGPIEQCGAVLSIGFWPDKKGYVGRGVKNLLTLPAETLSDPATIAQASAAAQGLPAIEYLLDSDLPVCPAVIGLSANLRVMGQMLYDDWFAPDGWADLARAAGPANPIYLSEAEFTKALFTAVDFGLTRMIDLRLGRPLGTFDRPMPRRAEAHRSGLSLDILDTQLAELSRLIQDGLGDATGPKGPEILAEFDAERAKIDRFDAPLDQLVSDPIGRFRVEGLLSDIQVIHSRLATDLGPALGVKSGFSAADGD</sequence>
<dbReference type="CDD" id="cd14659">
    <property type="entry name" value="Imelysin-like_IPPA"/>
    <property type="match status" value="1"/>
</dbReference>
<dbReference type="Pfam" id="PF09375">
    <property type="entry name" value="Peptidase_M75"/>
    <property type="match status" value="1"/>
</dbReference>
<comment type="subcellular location">
    <subcellularLocation>
        <location evidence="1">Cell envelope</location>
    </subcellularLocation>
</comment>
<accession>A0A2P8FGP9</accession>